<protein>
    <recommendedName>
        <fullName evidence="1">SsuA/THI5-like domain-containing protein</fullName>
    </recommendedName>
</protein>
<keyword evidence="3" id="KW-1185">Reference proteome</keyword>
<dbReference type="PANTHER" id="PTHR30024">
    <property type="entry name" value="ALIPHATIC SULFONATES-BINDING PROTEIN-RELATED"/>
    <property type="match status" value="1"/>
</dbReference>
<name>A0ABP7TKW0_9BURK</name>
<evidence type="ECO:0000313" key="3">
    <source>
        <dbReference type="Proteomes" id="UP001501353"/>
    </source>
</evidence>
<dbReference type="InterPro" id="IPR015168">
    <property type="entry name" value="SsuA/THI5"/>
</dbReference>
<evidence type="ECO:0000259" key="1">
    <source>
        <dbReference type="Pfam" id="PF09084"/>
    </source>
</evidence>
<organism evidence="2 3">
    <name type="scientific">Actimicrobium antarcticum</name>
    <dbReference type="NCBI Taxonomy" id="1051899"/>
    <lineage>
        <taxon>Bacteria</taxon>
        <taxon>Pseudomonadati</taxon>
        <taxon>Pseudomonadota</taxon>
        <taxon>Betaproteobacteria</taxon>
        <taxon>Burkholderiales</taxon>
        <taxon>Oxalobacteraceae</taxon>
        <taxon>Actimicrobium</taxon>
    </lineage>
</organism>
<gene>
    <name evidence="2" type="ORF">GCM10022212_27470</name>
</gene>
<feature type="domain" description="SsuA/THI5-like" evidence="1">
    <location>
        <begin position="62"/>
        <end position="269"/>
    </location>
</feature>
<accession>A0ABP7TKW0</accession>
<dbReference type="CDD" id="cd01008">
    <property type="entry name" value="PBP2_NrtA_SsuA_CpmA_like"/>
    <property type="match status" value="1"/>
</dbReference>
<dbReference type="SUPFAM" id="SSF53850">
    <property type="entry name" value="Periplasmic binding protein-like II"/>
    <property type="match status" value="1"/>
</dbReference>
<comment type="caution">
    <text evidence="2">The sequence shown here is derived from an EMBL/GenBank/DDBJ whole genome shotgun (WGS) entry which is preliminary data.</text>
</comment>
<dbReference type="RefSeq" id="WP_344763926.1">
    <property type="nucleotide sequence ID" value="NZ_BAAAZE010000010.1"/>
</dbReference>
<proteinExistence type="predicted"/>
<reference evidence="3" key="1">
    <citation type="journal article" date="2019" name="Int. J. Syst. Evol. Microbiol.">
        <title>The Global Catalogue of Microorganisms (GCM) 10K type strain sequencing project: providing services to taxonomists for standard genome sequencing and annotation.</title>
        <authorList>
            <consortium name="The Broad Institute Genomics Platform"/>
            <consortium name="The Broad Institute Genome Sequencing Center for Infectious Disease"/>
            <person name="Wu L."/>
            <person name="Ma J."/>
        </authorList>
    </citation>
    <scope>NUCLEOTIDE SEQUENCE [LARGE SCALE GENOMIC DNA]</scope>
    <source>
        <strain evidence="3">JCM 16673</strain>
    </source>
</reference>
<dbReference type="Proteomes" id="UP001501353">
    <property type="component" value="Unassembled WGS sequence"/>
</dbReference>
<dbReference type="Gene3D" id="3.40.190.10">
    <property type="entry name" value="Periplasmic binding protein-like II"/>
    <property type="match status" value="2"/>
</dbReference>
<dbReference type="EMBL" id="BAAAZE010000010">
    <property type="protein sequence ID" value="GAA4027818.1"/>
    <property type="molecule type" value="Genomic_DNA"/>
</dbReference>
<evidence type="ECO:0000313" key="2">
    <source>
        <dbReference type="EMBL" id="GAA4027818.1"/>
    </source>
</evidence>
<sequence length="350" mass="38337">MKPASDVPGRRLAVGRHGLLWLTLLAAALAGIAIAAFVLMRTPAVPLAPLPAVTIAVPMQLNSASLIVASAQDLFRQQGVDVIEQPFLLGKDALQSVIDGKADLAVVADTPLVFALSRGEDIAMLAGISRGRRSLAIVTRNDRGIRRMQDLAGKSVGLSKGTNFTYFLDAMLQVHEVPGDQVKLVDLKTDDAIQAFKDGSVDAIVMFQPFTARLQAEMGDRITVFYGEEVYAFRFILTGKPTWIDKHPHEIRQILTALIAANKVIHDDPLQTRRTVGQALRIDDAIMATLFDPDDYMVSLDQAMLLALDDQTRWAVKQGLITLPATPNYLRAMRYRDLEAVRPAAVTFVR</sequence>
<dbReference type="Pfam" id="PF09084">
    <property type="entry name" value="NMT1"/>
    <property type="match status" value="1"/>
</dbReference>